<protein>
    <recommendedName>
        <fullName evidence="3">Type VI secretion system baseplate subunit TssG</fullName>
    </recommendedName>
</protein>
<dbReference type="Proteomes" id="UP000006230">
    <property type="component" value="Unassembled WGS sequence"/>
</dbReference>
<dbReference type="eggNOG" id="COG3520">
    <property type="taxonomic scope" value="Bacteria"/>
</dbReference>
<dbReference type="NCBIfam" id="TIGR03347">
    <property type="entry name" value="VI_chp_1"/>
    <property type="match status" value="1"/>
</dbReference>
<dbReference type="InterPro" id="IPR010732">
    <property type="entry name" value="T6SS_TssG-like"/>
</dbReference>
<keyword evidence="2" id="KW-1185">Reference proteome</keyword>
<dbReference type="AlphaFoldDB" id="Q0FN11"/>
<comment type="caution">
    <text evidence="1">The sequence shown here is derived from an EMBL/GenBank/DDBJ whole genome shotgun (WGS) entry which is preliminary data.</text>
</comment>
<evidence type="ECO:0000313" key="1">
    <source>
        <dbReference type="EMBL" id="EAU45631.1"/>
    </source>
</evidence>
<evidence type="ECO:0000313" key="2">
    <source>
        <dbReference type="Proteomes" id="UP000006230"/>
    </source>
</evidence>
<dbReference type="HOGENOM" id="CLU_048238_4_0_5"/>
<accession>Q0FN11</accession>
<dbReference type="RefSeq" id="WP_007799494.1">
    <property type="nucleotide sequence ID" value="NZ_DS022276.1"/>
</dbReference>
<dbReference type="Pfam" id="PF06996">
    <property type="entry name" value="T6SS_TssG"/>
    <property type="match status" value="1"/>
</dbReference>
<sequence length="354" mass="38803">MADDAGHTRADLSAAPPSAEEIAEMDFFELLRQLETEDRRFGRSGDAGREPARLGQSARMSFATSDLAAFTPARGAHPAQVTVNVLGLIGPEGPMPLHMTRWILQRLSNRWFSGESEGVTADTSFLEFANLLQHRMMALYWRAWADTRPEIHIAHGDGERITAMLRALAGIGLPGEMTGDRRLDGSKLHHATSLAQEVRSPERLARFLETVLEMPVSIDEFSGHWIEIPEPLQTRVGQQYCGLGTGAVVGARSYDRQSRAEIRLGPLTLTQFTTFLDDAEAWDRLRHAVVFAMGRDLDFGLRLVLRADEVPEARIGKGRLGQTLWLDPVAGRDGDELCFGSLTESTGAAAGGAS</sequence>
<name>Q0FN11_SALBH</name>
<proteinExistence type="predicted"/>
<organism evidence="1 2">
    <name type="scientific">Salipiger bermudensis (strain DSM 26914 / JCM 13377 / KCTC 12554 / HTCC2601)</name>
    <name type="common">Pelagibaca bermudensis</name>
    <dbReference type="NCBI Taxonomy" id="314265"/>
    <lineage>
        <taxon>Bacteria</taxon>
        <taxon>Pseudomonadati</taxon>
        <taxon>Pseudomonadota</taxon>
        <taxon>Alphaproteobacteria</taxon>
        <taxon>Rhodobacterales</taxon>
        <taxon>Roseobacteraceae</taxon>
        <taxon>Salipiger</taxon>
    </lineage>
</organism>
<gene>
    <name evidence="1" type="ORF">R2601_22097</name>
</gene>
<dbReference type="OrthoDB" id="1523296at2"/>
<dbReference type="PANTHER" id="PTHR35564:SF4">
    <property type="entry name" value="CYTOPLASMIC PROTEIN"/>
    <property type="match status" value="1"/>
</dbReference>
<dbReference type="PANTHER" id="PTHR35564">
    <property type="match status" value="1"/>
</dbReference>
<reference evidence="1 2" key="1">
    <citation type="journal article" date="2010" name="J. Bacteriol.">
        <title>Genome sequences of Pelagibaca bermudensis HTCC2601T and Maritimibacter alkaliphilus HTCC2654T, the type strains of two marine Roseobacter genera.</title>
        <authorList>
            <person name="Thrash J.C."/>
            <person name="Cho J.C."/>
            <person name="Ferriera S."/>
            <person name="Johnson J."/>
            <person name="Vergin K.L."/>
            <person name="Giovannoni S.J."/>
        </authorList>
    </citation>
    <scope>NUCLEOTIDE SEQUENCE [LARGE SCALE GENOMIC DNA]</scope>
    <source>
        <strain evidence="2">DSM 26914 / JCM 13377 / KCTC 12554 / HTCC2601</strain>
    </source>
</reference>
<dbReference type="STRING" id="314265.R2601_22097"/>
<dbReference type="EMBL" id="AATQ01000024">
    <property type="protein sequence ID" value="EAU45631.1"/>
    <property type="molecule type" value="Genomic_DNA"/>
</dbReference>
<evidence type="ECO:0008006" key="3">
    <source>
        <dbReference type="Google" id="ProtNLM"/>
    </source>
</evidence>